<proteinExistence type="predicted"/>
<name>X1STX5_9ZZZZ</name>
<organism evidence="1">
    <name type="scientific">marine sediment metagenome</name>
    <dbReference type="NCBI Taxonomy" id="412755"/>
    <lineage>
        <taxon>unclassified sequences</taxon>
        <taxon>metagenomes</taxon>
        <taxon>ecological metagenomes</taxon>
    </lineage>
</organism>
<feature type="non-terminal residue" evidence="1">
    <location>
        <position position="39"/>
    </location>
</feature>
<accession>X1STX5</accession>
<sequence length="39" mass="4445">MSISLGTIRSYQDEARVLADDLAMVTRDLTDKELTRFGR</sequence>
<comment type="caution">
    <text evidence="1">The sequence shown here is derived from an EMBL/GenBank/DDBJ whole genome shotgun (WGS) entry which is preliminary data.</text>
</comment>
<evidence type="ECO:0000313" key="1">
    <source>
        <dbReference type="EMBL" id="GAI96492.1"/>
    </source>
</evidence>
<protein>
    <submittedName>
        <fullName evidence="1">Uncharacterized protein</fullName>
    </submittedName>
</protein>
<dbReference type="EMBL" id="BARW01019542">
    <property type="protein sequence ID" value="GAI96492.1"/>
    <property type="molecule type" value="Genomic_DNA"/>
</dbReference>
<dbReference type="AlphaFoldDB" id="X1STX5"/>
<reference evidence="1" key="1">
    <citation type="journal article" date="2014" name="Front. Microbiol.">
        <title>High frequency of phylogenetically diverse reductive dehalogenase-homologous genes in deep subseafloor sedimentary metagenomes.</title>
        <authorList>
            <person name="Kawai M."/>
            <person name="Futagami T."/>
            <person name="Toyoda A."/>
            <person name="Takaki Y."/>
            <person name="Nishi S."/>
            <person name="Hori S."/>
            <person name="Arai W."/>
            <person name="Tsubouchi T."/>
            <person name="Morono Y."/>
            <person name="Uchiyama I."/>
            <person name="Ito T."/>
            <person name="Fujiyama A."/>
            <person name="Inagaki F."/>
            <person name="Takami H."/>
        </authorList>
    </citation>
    <scope>NUCLEOTIDE SEQUENCE</scope>
    <source>
        <strain evidence="1">Expedition CK06-06</strain>
    </source>
</reference>
<gene>
    <name evidence="1" type="ORF">S12H4_33188</name>
</gene>